<proteinExistence type="predicted"/>
<dbReference type="eggNOG" id="ENOG502RV19">
    <property type="taxonomic scope" value="Eukaryota"/>
</dbReference>
<organism evidence="1 2">
    <name type="scientific">Globisporangium ultimum (strain ATCC 200006 / CBS 805.95 / DAOM BR144)</name>
    <name type="common">Pythium ultimum</name>
    <dbReference type="NCBI Taxonomy" id="431595"/>
    <lineage>
        <taxon>Eukaryota</taxon>
        <taxon>Sar</taxon>
        <taxon>Stramenopiles</taxon>
        <taxon>Oomycota</taxon>
        <taxon>Peronosporomycetes</taxon>
        <taxon>Pythiales</taxon>
        <taxon>Pythiaceae</taxon>
        <taxon>Globisporangium</taxon>
    </lineage>
</organism>
<keyword evidence="2" id="KW-1185">Reference proteome</keyword>
<dbReference type="InParanoid" id="K3X5R7"/>
<dbReference type="STRING" id="431595.K3X5R7"/>
<sequence length="232" mass="26193">MNNKWLKGMFRHLSSHERDAIAHDVVEPWPRADGQTDTHAFKYPVLQPVQKDQASGEEELIPWRNCPGTIRFDVMQENVAAQPVLVGRVRVPIKCLASDEITGGPQVELEQTFPLGVPARVRKTKLPCEGGSLMARTSMETTASMTVRMQLILRDPRPRVTLKESLASEALYNVIEMENEKELSLVEKYHKAKDVANNIQQTLGNICSTVERSKNLLLWVHPKKTMLVLITC</sequence>
<dbReference type="AlphaFoldDB" id="K3X5R7"/>
<accession>K3X5R7</accession>
<protein>
    <submittedName>
        <fullName evidence="1">Uncharacterized protein</fullName>
    </submittedName>
</protein>
<reference evidence="1" key="3">
    <citation type="submission" date="2015-02" db="UniProtKB">
        <authorList>
            <consortium name="EnsemblProtists"/>
        </authorList>
    </citation>
    <scope>IDENTIFICATION</scope>
    <source>
        <strain evidence="1">DAOM BR144</strain>
    </source>
</reference>
<dbReference type="Proteomes" id="UP000019132">
    <property type="component" value="Unassembled WGS sequence"/>
</dbReference>
<reference evidence="2" key="1">
    <citation type="journal article" date="2010" name="Genome Biol.">
        <title>Genome sequence of the necrotrophic plant pathogen Pythium ultimum reveals original pathogenicity mechanisms and effector repertoire.</title>
        <authorList>
            <person name="Levesque C.A."/>
            <person name="Brouwer H."/>
            <person name="Cano L."/>
            <person name="Hamilton J.P."/>
            <person name="Holt C."/>
            <person name="Huitema E."/>
            <person name="Raffaele S."/>
            <person name="Robideau G.P."/>
            <person name="Thines M."/>
            <person name="Win J."/>
            <person name="Zerillo M.M."/>
            <person name="Beakes G.W."/>
            <person name="Boore J.L."/>
            <person name="Busam D."/>
            <person name="Dumas B."/>
            <person name="Ferriera S."/>
            <person name="Fuerstenberg S.I."/>
            <person name="Gachon C.M."/>
            <person name="Gaulin E."/>
            <person name="Govers F."/>
            <person name="Grenville-Briggs L."/>
            <person name="Horner N."/>
            <person name="Hostetler J."/>
            <person name="Jiang R.H."/>
            <person name="Johnson J."/>
            <person name="Krajaejun T."/>
            <person name="Lin H."/>
            <person name="Meijer H.J."/>
            <person name="Moore B."/>
            <person name="Morris P."/>
            <person name="Phuntmart V."/>
            <person name="Puiu D."/>
            <person name="Shetty J."/>
            <person name="Stajich J.E."/>
            <person name="Tripathy S."/>
            <person name="Wawra S."/>
            <person name="van West P."/>
            <person name="Whitty B.R."/>
            <person name="Coutinho P.M."/>
            <person name="Henrissat B."/>
            <person name="Martin F."/>
            <person name="Thomas P.D."/>
            <person name="Tyler B.M."/>
            <person name="De Vries R.P."/>
            <person name="Kamoun S."/>
            <person name="Yandell M."/>
            <person name="Tisserat N."/>
            <person name="Buell C.R."/>
        </authorList>
    </citation>
    <scope>NUCLEOTIDE SEQUENCE</scope>
    <source>
        <strain evidence="2">DAOM:BR144</strain>
    </source>
</reference>
<evidence type="ECO:0000313" key="1">
    <source>
        <dbReference type="EnsemblProtists" id="PYU1_T012566"/>
    </source>
</evidence>
<dbReference type="EnsemblProtists" id="PYU1_T012566">
    <property type="protein sequence ID" value="PYU1_T012566"/>
    <property type="gene ID" value="PYU1_G012540"/>
</dbReference>
<dbReference type="VEuPathDB" id="FungiDB:PYU1_G012540"/>
<reference evidence="2" key="2">
    <citation type="submission" date="2010-04" db="EMBL/GenBank/DDBJ databases">
        <authorList>
            <person name="Buell R."/>
            <person name="Hamilton J."/>
            <person name="Hostetler J."/>
        </authorList>
    </citation>
    <scope>NUCLEOTIDE SEQUENCE [LARGE SCALE GENOMIC DNA]</scope>
    <source>
        <strain evidence="2">DAOM:BR144</strain>
    </source>
</reference>
<dbReference type="EMBL" id="GL376612">
    <property type="status" value="NOT_ANNOTATED_CDS"/>
    <property type="molecule type" value="Genomic_DNA"/>
</dbReference>
<name>K3X5R7_GLOUD</name>
<evidence type="ECO:0000313" key="2">
    <source>
        <dbReference type="Proteomes" id="UP000019132"/>
    </source>
</evidence>
<dbReference type="HOGENOM" id="CLU_094033_0_0_1"/>